<dbReference type="SMART" id="SM00757">
    <property type="entry name" value="CRA"/>
    <property type="match status" value="1"/>
</dbReference>
<dbReference type="InterPro" id="IPR035782">
    <property type="entry name" value="SPRY_RanBP9/10"/>
</dbReference>
<evidence type="ECO:0000313" key="5">
    <source>
        <dbReference type="Proteomes" id="UP000030755"/>
    </source>
</evidence>
<dbReference type="Pfam" id="PF00622">
    <property type="entry name" value="SPRY"/>
    <property type="match status" value="1"/>
</dbReference>
<feature type="compositionally biased region" description="Polar residues" evidence="1">
    <location>
        <begin position="1"/>
        <end position="17"/>
    </location>
</feature>
<dbReference type="PROSITE" id="PS50896">
    <property type="entry name" value="LISH"/>
    <property type="match status" value="1"/>
</dbReference>
<dbReference type="Proteomes" id="UP000030755">
    <property type="component" value="Unassembled WGS sequence"/>
</dbReference>
<dbReference type="SMART" id="SM00449">
    <property type="entry name" value="SPRY"/>
    <property type="match status" value="1"/>
</dbReference>
<dbReference type="InterPro" id="IPR006595">
    <property type="entry name" value="CTLH_C"/>
</dbReference>
<dbReference type="InterPro" id="IPR006594">
    <property type="entry name" value="LisH"/>
</dbReference>
<dbReference type="Gene3D" id="2.60.120.920">
    <property type="match status" value="1"/>
</dbReference>
<dbReference type="STRING" id="988480.A0A075AR11"/>
<keyword evidence="4" id="KW-0675">Receptor</keyword>
<name>A0A075AR11_ROZAC</name>
<dbReference type="InterPro" id="IPR024964">
    <property type="entry name" value="CTLH/CRA"/>
</dbReference>
<keyword evidence="5" id="KW-1185">Reference proteome</keyword>
<dbReference type="InterPro" id="IPR050618">
    <property type="entry name" value="Ubq-SigPath_Reg"/>
</dbReference>
<protein>
    <submittedName>
        <fullName evidence="4">SPla/RYanodine receptor subgroup domain-containing protein</fullName>
    </submittedName>
</protein>
<dbReference type="InterPro" id="IPR043136">
    <property type="entry name" value="B30.2/SPRY_sf"/>
</dbReference>
<organism evidence="4 5">
    <name type="scientific">Rozella allomycis (strain CSF55)</name>
    <dbReference type="NCBI Taxonomy" id="988480"/>
    <lineage>
        <taxon>Eukaryota</taxon>
        <taxon>Fungi</taxon>
        <taxon>Fungi incertae sedis</taxon>
        <taxon>Cryptomycota</taxon>
        <taxon>Cryptomycota incertae sedis</taxon>
        <taxon>Rozella</taxon>
    </lineage>
</organism>
<evidence type="ECO:0000259" key="3">
    <source>
        <dbReference type="PROSITE" id="PS50897"/>
    </source>
</evidence>
<proteinExistence type="predicted"/>
<sequence>METQLTSPRSNSTSSINGLPPPSYLSEMDIDFSKYPLPSHWNTKDKYSYIELSRHSMRAHYTGPGKSDGEAASVRANNPINPQYGIYYFEIQIVSRGRDGYIGIGFCASNVSLGRLPGWEPNSYGYHGDDGNIFYSSGTGKAYGPNFTTGDVVGCGINFINNTCFFTKNGVYLGIAFNNVKGLFYPSIGLRTPGEIIESNFGQKPFCFDIDHYVKTEKISLFEKIQETSLGDYNQLNGLILSYLIHHGYKNTAKAFASLAFNGKIDNNSFENLLGDLSSIEERQEIRELIHQGNVEDAIKKISKKFPEILKQKNVIFRLECQKFLEILAQKTSSMEIDDSNVSHQGILSLGKSIYDRFFQEEENQTFLIDLFSLLAYPDPFKSPAAYMLTSDAREEVANLVNSAILVFQNKPATTVCEILYKQTRVVLEQLRSHGVGAAAFVNLSEIAGSSTFL</sequence>
<dbReference type="HOGENOM" id="CLU_009129_4_0_1"/>
<evidence type="ECO:0000256" key="1">
    <source>
        <dbReference type="SAM" id="MobiDB-lite"/>
    </source>
</evidence>
<accession>A0A075AR11</accession>
<dbReference type="AlphaFoldDB" id="A0A075AR11"/>
<dbReference type="PROSITE" id="PS50897">
    <property type="entry name" value="CTLH"/>
    <property type="match status" value="1"/>
</dbReference>
<feature type="domain" description="B30.2/SPRY" evidence="2">
    <location>
        <begin position="19"/>
        <end position="206"/>
    </location>
</feature>
<dbReference type="PANTHER" id="PTHR12864">
    <property type="entry name" value="RAN BINDING PROTEIN 9-RELATED"/>
    <property type="match status" value="1"/>
</dbReference>
<dbReference type="InterPro" id="IPR013144">
    <property type="entry name" value="CRA_dom"/>
</dbReference>
<feature type="domain" description="CTLH" evidence="3">
    <location>
        <begin position="279"/>
        <end position="335"/>
    </location>
</feature>
<dbReference type="OrthoDB" id="25503at2759"/>
<dbReference type="CDD" id="cd12909">
    <property type="entry name" value="SPRY_RanBP9_10"/>
    <property type="match status" value="1"/>
</dbReference>
<gene>
    <name evidence="4" type="ORF">O9G_000806</name>
</gene>
<dbReference type="InterPro" id="IPR003877">
    <property type="entry name" value="SPRY_dom"/>
</dbReference>
<evidence type="ECO:0000313" key="4">
    <source>
        <dbReference type="EMBL" id="EPZ32731.1"/>
    </source>
</evidence>
<dbReference type="SUPFAM" id="SSF49899">
    <property type="entry name" value="Concanavalin A-like lectins/glucanases"/>
    <property type="match status" value="1"/>
</dbReference>
<reference evidence="4 5" key="1">
    <citation type="journal article" date="2013" name="Curr. Biol.">
        <title>Shared signatures of parasitism and phylogenomics unite Cryptomycota and microsporidia.</title>
        <authorList>
            <person name="James T.Y."/>
            <person name="Pelin A."/>
            <person name="Bonen L."/>
            <person name="Ahrendt S."/>
            <person name="Sain D."/>
            <person name="Corradi N."/>
            <person name="Stajich J.E."/>
        </authorList>
    </citation>
    <scope>NUCLEOTIDE SEQUENCE [LARGE SCALE GENOMIC DNA]</scope>
    <source>
        <strain evidence="4 5">CSF55</strain>
    </source>
</reference>
<dbReference type="InterPro" id="IPR001870">
    <property type="entry name" value="B30.2/SPRY"/>
</dbReference>
<dbReference type="PROSITE" id="PS50188">
    <property type="entry name" value="B302_SPRY"/>
    <property type="match status" value="1"/>
</dbReference>
<evidence type="ECO:0000259" key="2">
    <source>
        <dbReference type="PROSITE" id="PS50188"/>
    </source>
</evidence>
<feature type="region of interest" description="Disordered" evidence="1">
    <location>
        <begin position="1"/>
        <end position="22"/>
    </location>
</feature>
<dbReference type="Pfam" id="PF08513">
    <property type="entry name" value="LisH"/>
    <property type="match status" value="1"/>
</dbReference>
<dbReference type="OMA" id="LPTRWNK"/>
<dbReference type="Pfam" id="PF10607">
    <property type="entry name" value="CTLH"/>
    <property type="match status" value="1"/>
</dbReference>
<dbReference type="SMART" id="SM00668">
    <property type="entry name" value="CTLH"/>
    <property type="match status" value="1"/>
</dbReference>
<dbReference type="InterPro" id="IPR013320">
    <property type="entry name" value="ConA-like_dom_sf"/>
</dbReference>
<dbReference type="EMBL" id="KE561117">
    <property type="protein sequence ID" value="EPZ32731.1"/>
    <property type="molecule type" value="Genomic_DNA"/>
</dbReference>